<dbReference type="AlphaFoldDB" id="A0A7J0FFW3"/>
<keyword evidence="3" id="KW-1185">Reference proteome</keyword>
<evidence type="ECO:0000256" key="1">
    <source>
        <dbReference type="SAM" id="MobiDB-lite"/>
    </source>
</evidence>
<organism evidence="2 3">
    <name type="scientific">Actinidia rufa</name>
    <dbReference type="NCBI Taxonomy" id="165716"/>
    <lineage>
        <taxon>Eukaryota</taxon>
        <taxon>Viridiplantae</taxon>
        <taxon>Streptophyta</taxon>
        <taxon>Embryophyta</taxon>
        <taxon>Tracheophyta</taxon>
        <taxon>Spermatophyta</taxon>
        <taxon>Magnoliopsida</taxon>
        <taxon>eudicotyledons</taxon>
        <taxon>Gunneridae</taxon>
        <taxon>Pentapetalae</taxon>
        <taxon>asterids</taxon>
        <taxon>Ericales</taxon>
        <taxon>Actinidiaceae</taxon>
        <taxon>Actinidia</taxon>
    </lineage>
</organism>
<dbReference type="OrthoDB" id="1939300at2759"/>
<feature type="compositionally biased region" description="Basic and acidic residues" evidence="1">
    <location>
        <begin position="24"/>
        <end position="57"/>
    </location>
</feature>
<evidence type="ECO:0000313" key="2">
    <source>
        <dbReference type="EMBL" id="GFY96797.1"/>
    </source>
</evidence>
<evidence type="ECO:0000313" key="3">
    <source>
        <dbReference type="Proteomes" id="UP000585474"/>
    </source>
</evidence>
<evidence type="ECO:0008006" key="4">
    <source>
        <dbReference type="Google" id="ProtNLM"/>
    </source>
</evidence>
<dbReference type="PANTHER" id="PTHR31286:SF180">
    <property type="entry name" value="OS10G0362600 PROTEIN"/>
    <property type="match status" value="1"/>
</dbReference>
<dbReference type="PANTHER" id="PTHR31286">
    <property type="entry name" value="GLYCINE-RICH CELL WALL STRUCTURAL PROTEIN 1.8-LIKE"/>
    <property type="match status" value="1"/>
</dbReference>
<dbReference type="Proteomes" id="UP000585474">
    <property type="component" value="Unassembled WGS sequence"/>
</dbReference>
<reference evidence="2 3" key="1">
    <citation type="submission" date="2019-07" db="EMBL/GenBank/DDBJ databases">
        <title>De Novo Assembly of kiwifruit Actinidia rufa.</title>
        <authorList>
            <person name="Sugita-Konishi S."/>
            <person name="Sato K."/>
            <person name="Mori E."/>
            <person name="Abe Y."/>
            <person name="Kisaki G."/>
            <person name="Hamano K."/>
            <person name="Suezawa K."/>
            <person name="Otani M."/>
            <person name="Fukuda T."/>
            <person name="Manabe T."/>
            <person name="Gomi K."/>
            <person name="Tabuchi M."/>
            <person name="Akimitsu K."/>
            <person name="Kataoka I."/>
        </authorList>
    </citation>
    <scope>NUCLEOTIDE SEQUENCE [LARGE SCALE GENOMIC DNA]</scope>
    <source>
        <strain evidence="3">cv. Fuchu</strain>
    </source>
</reference>
<name>A0A7J0FFW3_9ERIC</name>
<dbReference type="EMBL" id="BJWL01000011">
    <property type="protein sequence ID" value="GFY96797.1"/>
    <property type="molecule type" value="Genomic_DNA"/>
</dbReference>
<dbReference type="InterPro" id="IPR040256">
    <property type="entry name" value="At4g02000-like"/>
</dbReference>
<comment type="caution">
    <text evidence="2">The sequence shown here is derived from an EMBL/GenBank/DDBJ whole genome shotgun (WGS) entry which is preliminary data.</text>
</comment>
<gene>
    <name evidence="2" type="ORF">Acr_11g0011030</name>
</gene>
<protein>
    <recommendedName>
        <fullName evidence="4">DUF4283 domain-containing protein</fullName>
    </recommendedName>
</protein>
<sequence length="280" mass="30952">MKCDSSHPVSKKTKPDEVTWNDAKGYESVERPAETQRDGIGIHDGESKGKAPKEHHYQPSSGKFKCGRGPPRGRTYSGGTKLIPGGFDLCPNPCKLAQPVTVKAGEGGNSFEAPPSQSITWAKTWASIIMLKVRNDEIKSILVWLRFYNFPFEFWDEEGLSQIANKVDKTFEGEESKVLVEYQMLPSSCTHCKTIGHEVKDCTLIPKVDPQPKGIQKVGNWDKVMRDPANGNVSLGLNEDSPMIISGGDNVDPEEAEEVETTWQTTSITIQGKTQTKENV</sequence>
<feature type="region of interest" description="Disordered" evidence="1">
    <location>
        <begin position="1"/>
        <end position="76"/>
    </location>
</feature>
<accession>A0A7J0FFW3</accession>
<proteinExistence type="predicted"/>